<dbReference type="EMBL" id="CP006704">
    <property type="protein sequence ID" value="AIJ47211.1"/>
    <property type="molecule type" value="Genomic_DNA"/>
</dbReference>
<accession>A0A076PRA1</accession>
<evidence type="ECO:0008006" key="3">
    <source>
        <dbReference type="Google" id="ProtNLM"/>
    </source>
</evidence>
<gene>
    <name evidence="1" type="ORF">O987_15500</name>
</gene>
<dbReference type="RefSeq" id="WP_043373170.1">
    <property type="nucleotide sequence ID" value="NZ_CP006704.1"/>
</dbReference>
<evidence type="ECO:0000313" key="1">
    <source>
        <dbReference type="EMBL" id="AIJ47211.1"/>
    </source>
</evidence>
<reference evidence="1 2" key="1">
    <citation type="journal article" date="2014" name="Genome Announc.">
        <title>Complete Genome Sequence of Polychlorinated Biphenyl Degrader Comamonas testosteroni TK102 (NBRC 109938).</title>
        <authorList>
            <person name="Fukuda K."/>
            <person name="Hosoyama A."/>
            <person name="Tsuchikane K."/>
            <person name="Ohji S."/>
            <person name="Yamazoe A."/>
            <person name="Fujita N."/>
            <person name="Shintani M."/>
            <person name="Kimbara K."/>
        </authorList>
    </citation>
    <scope>NUCLEOTIDE SEQUENCE [LARGE SCALE GENOMIC DNA]</scope>
    <source>
        <strain evidence="1">TK102</strain>
    </source>
</reference>
<dbReference type="KEGG" id="ctes:O987_15500"/>
<dbReference type="HOGENOM" id="CLU_137955_0_0_4"/>
<proteinExistence type="predicted"/>
<dbReference type="AlphaFoldDB" id="A0A076PRA1"/>
<evidence type="ECO:0000313" key="2">
    <source>
        <dbReference type="Proteomes" id="UP000028782"/>
    </source>
</evidence>
<protein>
    <recommendedName>
        <fullName evidence="3">DUF4259 domain-containing protein</fullName>
    </recommendedName>
</protein>
<dbReference type="Proteomes" id="UP000028782">
    <property type="component" value="Chromosome"/>
</dbReference>
<sequence length="132" mass="14869">MGTWSHGNFDNDTALDWLADITGQLIDEIAEALDSPEALQAGESESDLVPCRIELLCAMAEGGMHPLWPDLQTLEQWKATYLQAWDQSIDELEPEEGYKQDRRVAIIETFDRMIALAAAEEEEGVEEDWGEE</sequence>
<dbReference type="InterPro" id="IPR025355">
    <property type="entry name" value="DUF4259"/>
</dbReference>
<organism evidence="1 2">
    <name type="scientific">Comamonas testosteroni TK102</name>
    <dbReference type="NCBI Taxonomy" id="1392005"/>
    <lineage>
        <taxon>Bacteria</taxon>
        <taxon>Pseudomonadati</taxon>
        <taxon>Pseudomonadota</taxon>
        <taxon>Betaproteobacteria</taxon>
        <taxon>Burkholderiales</taxon>
        <taxon>Comamonadaceae</taxon>
        <taxon>Comamonas</taxon>
    </lineage>
</organism>
<dbReference type="Pfam" id="PF14078">
    <property type="entry name" value="DUF4259"/>
    <property type="match status" value="1"/>
</dbReference>
<name>A0A076PRA1_COMTE</name>